<gene>
    <name evidence="1" type="ORF">Pint_19695</name>
</gene>
<organism evidence="1 2">
    <name type="scientific">Pistacia integerrima</name>
    <dbReference type="NCBI Taxonomy" id="434235"/>
    <lineage>
        <taxon>Eukaryota</taxon>
        <taxon>Viridiplantae</taxon>
        <taxon>Streptophyta</taxon>
        <taxon>Embryophyta</taxon>
        <taxon>Tracheophyta</taxon>
        <taxon>Spermatophyta</taxon>
        <taxon>Magnoliopsida</taxon>
        <taxon>eudicotyledons</taxon>
        <taxon>Gunneridae</taxon>
        <taxon>Pentapetalae</taxon>
        <taxon>rosids</taxon>
        <taxon>malvids</taxon>
        <taxon>Sapindales</taxon>
        <taxon>Anacardiaceae</taxon>
        <taxon>Pistacia</taxon>
    </lineage>
</organism>
<comment type="caution">
    <text evidence="1">The sequence shown here is derived from an EMBL/GenBank/DDBJ whole genome shotgun (WGS) entry which is preliminary data.</text>
</comment>
<accession>A0ACC0XEN8</accession>
<dbReference type="EMBL" id="CM047748">
    <property type="protein sequence ID" value="KAJ0015132.1"/>
    <property type="molecule type" value="Genomic_DNA"/>
</dbReference>
<reference evidence="2" key="1">
    <citation type="journal article" date="2023" name="G3 (Bethesda)">
        <title>Genome assembly and association tests identify interacting loci associated with vigor, precocity, and sex in interspecific pistachio rootstocks.</title>
        <authorList>
            <person name="Palmer W."/>
            <person name="Jacygrad E."/>
            <person name="Sagayaradj S."/>
            <person name="Cavanaugh K."/>
            <person name="Han R."/>
            <person name="Bertier L."/>
            <person name="Beede B."/>
            <person name="Kafkas S."/>
            <person name="Golino D."/>
            <person name="Preece J."/>
            <person name="Michelmore R."/>
        </authorList>
    </citation>
    <scope>NUCLEOTIDE SEQUENCE [LARGE SCALE GENOMIC DNA]</scope>
</reference>
<keyword evidence="2" id="KW-1185">Reference proteome</keyword>
<evidence type="ECO:0000313" key="1">
    <source>
        <dbReference type="EMBL" id="KAJ0015132.1"/>
    </source>
</evidence>
<sequence>MEMNKLPEGCVSTIISLTSPADACRSSLVSSSFRSAVESDVVWERFLPSDYQDTISRSGENNLKNFSSKKELFLHFCDAVLIDGGNKSFRLEKSSGKKCFILSARELSITWSDNPEFWIWKSSPDSRFAEVAELKSVSKLEIEGKIRTQKLSPNTRYGAYLIMKTNSGAYGLDLVPAETSVEVGSQSVSSNKAYLTNQDAKKQQMECLFYSNRRQMLKPKVLDSGINGVTERKDGWMEIEVGEFFNGESDEMVKMSVREIKGYQLKGGLVIEGIEVRPKK</sequence>
<proteinExistence type="predicted"/>
<name>A0ACC0XEN8_9ROSI</name>
<protein>
    <submittedName>
        <fullName evidence="1">Uncharacterized protein</fullName>
    </submittedName>
</protein>
<evidence type="ECO:0000313" key="2">
    <source>
        <dbReference type="Proteomes" id="UP001163603"/>
    </source>
</evidence>
<dbReference type="Proteomes" id="UP001163603">
    <property type="component" value="Chromosome 13"/>
</dbReference>